<feature type="domain" description="Quercetin 2,3-dioxygenase C-terminal cupin" evidence="4">
    <location>
        <begin position="236"/>
        <end position="312"/>
    </location>
</feature>
<proteinExistence type="inferred from homology"/>
<dbReference type="PANTHER" id="PTHR43212">
    <property type="entry name" value="QUERCETIN 2,3-DIOXYGENASE"/>
    <property type="match status" value="1"/>
</dbReference>
<keyword evidence="5" id="KW-0560">Oxidoreductase</keyword>
<dbReference type="Pfam" id="PF17954">
    <property type="entry name" value="Pirin_C_2"/>
    <property type="match status" value="1"/>
</dbReference>
<dbReference type="EMBL" id="VRMN01000015">
    <property type="protein sequence ID" value="KAA8491233.1"/>
    <property type="molecule type" value="Genomic_DNA"/>
</dbReference>
<dbReference type="InterPro" id="IPR012093">
    <property type="entry name" value="Pirin"/>
</dbReference>
<keyword evidence="5" id="KW-0223">Dioxygenase</keyword>
<dbReference type="SUPFAM" id="SSF51182">
    <property type="entry name" value="RmlC-like cupins"/>
    <property type="match status" value="1"/>
</dbReference>
<keyword evidence="6" id="KW-1185">Reference proteome</keyword>
<dbReference type="AlphaFoldDB" id="A0A5J4YKT4"/>
<evidence type="ECO:0000259" key="3">
    <source>
        <dbReference type="Pfam" id="PF02678"/>
    </source>
</evidence>
<dbReference type="InterPro" id="IPR014710">
    <property type="entry name" value="RmlC-like_jellyroll"/>
</dbReference>
<gene>
    <name evidence="5" type="ORF">FVE85_9528</name>
</gene>
<comment type="caution">
    <text evidence="5">The sequence shown here is derived from an EMBL/GenBank/DDBJ whole genome shotgun (WGS) entry which is preliminary data.</text>
</comment>
<sequence length="332" mass="37006">MFVAPGVRWVTRPARKVARAEWSEFGFLGSRSVARQRRGVRVLPLHRAVRMMAPSQNSGNVRKVAEDMLYVSEPNPMYFGNPSNENMSSNPRWTNANWLKSRFHFSFAEYMSRSNSNFGVLRVMNDDLVQPARGFGSHPHRNMEICTFVVDGELTHQDSMGTAETLGPNSIQFMTAGTGVVHAERNMSPEEPLRFIQMWIVPRRSGLEPNYGSMRGDKCNWAPNTWQHLVSDVERKDAATPVQINQDANVFVAQVESGCSVPLRIEDDRQAYFLQVRGSVAIQNTASAASAVLKQHEAAELEGALDLSVVAQGEDGALCLVVEMSRDGSSRF</sequence>
<dbReference type="CDD" id="cd02910">
    <property type="entry name" value="cupin_Yhhw_N"/>
    <property type="match status" value="1"/>
</dbReference>
<name>A0A5J4YKT4_PORPP</name>
<evidence type="ECO:0000313" key="5">
    <source>
        <dbReference type="EMBL" id="KAA8491233.1"/>
    </source>
</evidence>
<dbReference type="InterPro" id="IPR011051">
    <property type="entry name" value="RmlC_Cupin_sf"/>
</dbReference>
<dbReference type="InterPro" id="IPR041602">
    <property type="entry name" value="Quercetinase_C"/>
</dbReference>
<dbReference type="Proteomes" id="UP000324585">
    <property type="component" value="Unassembled WGS sequence"/>
</dbReference>
<dbReference type="Gene3D" id="2.60.120.10">
    <property type="entry name" value="Jelly Rolls"/>
    <property type="match status" value="2"/>
</dbReference>
<reference evidence="6" key="1">
    <citation type="journal article" date="2019" name="Nat. Commun.">
        <title>Expansion of phycobilisome linker gene families in mesophilic red algae.</title>
        <authorList>
            <person name="Lee J."/>
            <person name="Kim D."/>
            <person name="Bhattacharya D."/>
            <person name="Yoon H.S."/>
        </authorList>
    </citation>
    <scope>NUCLEOTIDE SEQUENCE [LARGE SCALE GENOMIC DNA]</scope>
    <source>
        <strain evidence="6">CCMP 1328</strain>
    </source>
</reference>
<protein>
    <submittedName>
        <fullName evidence="5">Putative quercetin 2,3-dioxygenase</fullName>
    </submittedName>
</protein>
<evidence type="ECO:0000259" key="4">
    <source>
        <dbReference type="Pfam" id="PF17954"/>
    </source>
</evidence>
<dbReference type="GO" id="GO:0051213">
    <property type="term" value="F:dioxygenase activity"/>
    <property type="evidence" value="ECO:0007669"/>
    <property type="project" value="UniProtKB-KW"/>
</dbReference>
<evidence type="ECO:0000256" key="2">
    <source>
        <dbReference type="RuleBase" id="RU003457"/>
    </source>
</evidence>
<dbReference type="PANTHER" id="PTHR43212:SF3">
    <property type="entry name" value="QUERCETIN 2,3-DIOXYGENASE"/>
    <property type="match status" value="1"/>
</dbReference>
<organism evidence="5 6">
    <name type="scientific">Porphyridium purpureum</name>
    <name type="common">Red alga</name>
    <name type="synonym">Porphyridium cruentum</name>
    <dbReference type="NCBI Taxonomy" id="35688"/>
    <lineage>
        <taxon>Eukaryota</taxon>
        <taxon>Rhodophyta</taxon>
        <taxon>Bangiophyceae</taxon>
        <taxon>Porphyridiales</taxon>
        <taxon>Porphyridiaceae</taxon>
        <taxon>Porphyridium</taxon>
    </lineage>
</organism>
<dbReference type="Pfam" id="PF02678">
    <property type="entry name" value="Pirin"/>
    <property type="match status" value="1"/>
</dbReference>
<dbReference type="OrthoDB" id="198735at2759"/>
<accession>A0A5J4YKT4</accession>
<feature type="domain" description="Pirin N-terminal" evidence="3">
    <location>
        <begin position="94"/>
        <end position="200"/>
    </location>
</feature>
<evidence type="ECO:0000313" key="6">
    <source>
        <dbReference type="Proteomes" id="UP000324585"/>
    </source>
</evidence>
<dbReference type="InterPro" id="IPR003829">
    <property type="entry name" value="Pirin_N_dom"/>
</dbReference>
<comment type="similarity">
    <text evidence="1 2">Belongs to the pirin family.</text>
</comment>
<evidence type="ECO:0000256" key="1">
    <source>
        <dbReference type="ARBA" id="ARBA00008416"/>
    </source>
</evidence>